<evidence type="ECO:0000256" key="2">
    <source>
        <dbReference type="ARBA" id="ARBA00022741"/>
    </source>
</evidence>
<evidence type="ECO:0000313" key="10">
    <source>
        <dbReference type="EMBL" id="NEZ47381.1"/>
    </source>
</evidence>
<organism evidence="10 11">
    <name type="scientific">Clostridium niameyense</name>
    <dbReference type="NCBI Taxonomy" id="1622073"/>
    <lineage>
        <taxon>Bacteria</taxon>
        <taxon>Bacillati</taxon>
        <taxon>Bacillota</taxon>
        <taxon>Clostridia</taxon>
        <taxon>Eubacteriales</taxon>
        <taxon>Clostridiaceae</taxon>
        <taxon>Clostridium</taxon>
    </lineage>
</organism>
<dbReference type="InterPro" id="IPR041677">
    <property type="entry name" value="DNA2/NAM7_AAA_11"/>
</dbReference>
<dbReference type="Pfam" id="PF18741">
    <property type="entry name" value="MTES_1575"/>
    <property type="match status" value="1"/>
</dbReference>
<evidence type="ECO:0000259" key="7">
    <source>
        <dbReference type="Pfam" id="PF13086"/>
    </source>
</evidence>
<keyword evidence="4 10" id="KW-0347">Helicase</keyword>
<keyword evidence="6" id="KW-0175">Coiled coil</keyword>
<dbReference type="Proteomes" id="UP000473885">
    <property type="component" value="Unassembled WGS sequence"/>
</dbReference>
<dbReference type="CDD" id="cd18808">
    <property type="entry name" value="SF1_C_Upf1"/>
    <property type="match status" value="1"/>
</dbReference>
<evidence type="ECO:0000259" key="8">
    <source>
        <dbReference type="Pfam" id="PF13087"/>
    </source>
</evidence>
<dbReference type="EMBL" id="SXDP01000007">
    <property type="protein sequence ID" value="NEZ47381.1"/>
    <property type="molecule type" value="Genomic_DNA"/>
</dbReference>
<sequence length="1356" mass="159414">MKCIGKIKNLFYYLLNVKKINDKVITNINNYNKVYEKDEFLSNKYCIVNNFNSKDWSITINKKAGRLYDELFKYYMDSTESNCRKELVLGQAILSWKNKKEILHPMFITPLKIEYNMEKESIYINSANKTYMEIGIYDFIDSDKFHDILKIREQFKDSDINPNNNDEIKSIVYNILCKLGCNKKLKSLTKIDKIKDIDINDEINIYDCPVIIMRKKDDSLWSLEINSIIDEIENGYNIPETVKALVQEKEIEQDENTKREWEQTSKNILFPLPANEEQISVAKKIADNYGVVVQGPPGTGKSHTIANLICHFLAHGKRVLVTSETSRALRVLSDKIPKEIKPLCINLLDSEKDDFDQLEDSIKVILENLSKPSEELLEEIRILEKEINKSRVEQESILEKLREIEFLESKKINHNGQYYKLIHIGKWVRDNESKYGFIKDSIRYDEIQPITDKQFYKIVELFKNNHKDYLLKLNELIATMDKLPSYEKIRDNMQRLIYLNKNFDLYKSNLKSWYIPSENKCNYTTLVNFLSKAKKDMLNLQKNETFKKIYHLYNSSDIFKQALNNAIIYFESYFERLKTIRKSTDNYFVKIPDHIELDTLCKDYEKVYNNIKLKGRVSKFFKVLHGKYEYILKECTVNNKNIDTLEEAEVLKNYIEEQKIFVSLNRLWENVSSNYFPTKSLGKINNPVELEDLINNLNIIINWNKEYKDKIILLLGKIRIPTDINWYEVKTYDYLMQSIKYIKHIEEHNDLKAYMEVLKKYIFNRQEMNELLEGIEEMNLLKIKHAYIYIQKIKACKSDIDEINYIYKKLSSICPKTLKYIVEGKNLNNMDSFSKAWRWAQYNSIFITLDNLDEGELLLELEDEKNNEQLLIREMVAKRSWYNRILNITEAQKRSLLSWGQAVKRIGKGRGKFTLEYSKIAQEEMEKCKSVIPVWIMPLNKIIENMKLSKDLFDVVIVDESSQSNIFSICALMRAKKAVVVGDDKQISPEVVGVDQGSINNLINKYLKGIPHSQWLDLQSSLYDTALRVFQGRVALKEHFRSIPEIVEFSNRLCYSDFIVPLRYPRNNEVLNPCINAIKVDEGYREKNKQINIKEANSLVDKVVECCKNKRYKNMTMGVISLLGDSQSDYIENILRDKLGEEEIIKRRLTCGDAYSFQGDERDVMFLSMVVADNVKYTALTKESDIRRFNVAASRARNQLFLFYSVDVSNLSKNCVRYKLINYCNNYKKYKAELPNVDYVAQTRLQKDVYNEIKEGYDVKTQIKIGKYKIDFVIEGAGGRLAIICDDGNLYNNNSLDDMVKFQMDLCRLGWRFYKIKGSQFYRNPNREINKLLHVIKSTVLDISHKELLQDKLKVV</sequence>
<feature type="domain" description="DNA2/NAM7 helicase-like C-terminal" evidence="8">
    <location>
        <begin position="1019"/>
        <end position="1202"/>
    </location>
</feature>
<comment type="similarity">
    <text evidence="1">Belongs to the DNA2/NAM7 helicase family.</text>
</comment>
<evidence type="ECO:0000256" key="1">
    <source>
        <dbReference type="ARBA" id="ARBA00007913"/>
    </source>
</evidence>
<gene>
    <name evidence="10" type="ORF">FDF74_09265</name>
</gene>
<evidence type="ECO:0000256" key="4">
    <source>
        <dbReference type="ARBA" id="ARBA00022806"/>
    </source>
</evidence>
<dbReference type="PANTHER" id="PTHR43788">
    <property type="entry name" value="DNA2/NAM7 HELICASE FAMILY MEMBER"/>
    <property type="match status" value="1"/>
</dbReference>
<evidence type="ECO:0000256" key="3">
    <source>
        <dbReference type="ARBA" id="ARBA00022801"/>
    </source>
</evidence>
<reference evidence="10 11" key="1">
    <citation type="submission" date="2019-04" db="EMBL/GenBank/DDBJ databases">
        <title>Genome sequencing of Clostridium botulinum Groups I-IV and Clostridium butyricum.</title>
        <authorList>
            <person name="Brunt J."/>
            <person name="Van Vliet A.H.M."/>
            <person name="Stringer S.C."/>
            <person name="Carter A.T."/>
            <person name="Peck M.W."/>
        </authorList>
    </citation>
    <scope>NUCLEOTIDE SEQUENCE [LARGE SCALE GENOMIC DNA]</scope>
    <source>
        <strain evidence="10 11">IFR 18/094</strain>
    </source>
</reference>
<dbReference type="InterPro" id="IPR041679">
    <property type="entry name" value="DNA2/NAM7-like_C"/>
</dbReference>
<dbReference type="SUPFAM" id="SSF52540">
    <property type="entry name" value="P-loop containing nucleoside triphosphate hydrolases"/>
    <property type="match status" value="1"/>
</dbReference>
<dbReference type="InterPro" id="IPR050534">
    <property type="entry name" value="Coronavir_polyprotein_1ab"/>
</dbReference>
<evidence type="ECO:0000256" key="6">
    <source>
        <dbReference type="SAM" id="Coils"/>
    </source>
</evidence>
<dbReference type="PANTHER" id="PTHR43788:SF8">
    <property type="entry name" value="DNA-BINDING PROTEIN SMUBP-2"/>
    <property type="match status" value="1"/>
</dbReference>
<keyword evidence="2" id="KW-0547">Nucleotide-binding</keyword>
<accession>A0A6M0RAT8</accession>
<feature type="domain" description="Restriction endonuclease type II-like" evidence="9">
    <location>
        <begin position="1247"/>
        <end position="1335"/>
    </location>
</feature>
<name>A0A6M0RAT8_9CLOT</name>
<feature type="domain" description="DNA2/NAM7 helicase helicase" evidence="7">
    <location>
        <begin position="275"/>
        <end position="406"/>
    </location>
</feature>
<dbReference type="InterPro" id="IPR047187">
    <property type="entry name" value="SF1_C_Upf1"/>
</dbReference>
<protein>
    <submittedName>
        <fullName evidence="10">DNA helicase</fullName>
    </submittedName>
</protein>
<dbReference type="InterPro" id="IPR049468">
    <property type="entry name" value="Restrct_endonuc-II-like_dom"/>
</dbReference>
<dbReference type="GO" id="GO:0043139">
    <property type="term" value="F:5'-3' DNA helicase activity"/>
    <property type="evidence" value="ECO:0007669"/>
    <property type="project" value="TreeGrafter"/>
</dbReference>
<evidence type="ECO:0000256" key="5">
    <source>
        <dbReference type="ARBA" id="ARBA00022840"/>
    </source>
</evidence>
<feature type="coiled-coil region" evidence="6">
    <location>
        <begin position="348"/>
        <end position="393"/>
    </location>
</feature>
<keyword evidence="3" id="KW-0378">Hydrolase</keyword>
<dbReference type="GO" id="GO:0005524">
    <property type="term" value="F:ATP binding"/>
    <property type="evidence" value="ECO:0007669"/>
    <property type="project" value="UniProtKB-KW"/>
</dbReference>
<dbReference type="Pfam" id="PF13087">
    <property type="entry name" value="AAA_12"/>
    <property type="match status" value="1"/>
</dbReference>
<dbReference type="InterPro" id="IPR027417">
    <property type="entry name" value="P-loop_NTPase"/>
</dbReference>
<proteinExistence type="inferred from homology"/>
<feature type="domain" description="DNA2/NAM7 helicase helicase" evidence="7">
    <location>
        <begin position="941"/>
        <end position="991"/>
    </location>
</feature>
<evidence type="ECO:0000259" key="9">
    <source>
        <dbReference type="Pfam" id="PF18741"/>
    </source>
</evidence>
<keyword evidence="5" id="KW-0067">ATP-binding</keyword>
<dbReference type="Gene3D" id="3.40.50.300">
    <property type="entry name" value="P-loop containing nucleotide triphosphate hydrolases"/>
    <property type="match status" value="3"/>
</dbReference>
<evidence type="ECO:0000313" key="11">
    <source>
        <dbReference type="Proteomes" id="UP000473885"/>
    </source>
</evidence>
<dbReference type="Pfam" id="PF13086">
    <property type="entry name" value="AAA_11"/>
    <property type="match status" value="2"/>
</dbReference>
<comment type="caution">
    <text evidence="10">The sequence shown here is derived from an EMBL/GenBank/DDBJ whole genome shotgun (WGS) entry which is preliminary data.</text>
</comment>
<dbReference type="RefSeq" id="WP_163249431.1">
    <property type="nucleotide sequence ID" value="NZ_SXDP01000007.1"/>
</dbReference>
<keyword evidence="11" id="KW-1185">Reference proteome</keyword>
<dbReference type="GO" id="GO:0016787">
    <property type="term" value="F:hydrolase activity"/>
    <property type="evidence" value="ECO:0007669"/>
    <property type="project" value="UniProtKB-KW"/>
</dbReference>